<feature type="compositionally biased region" description="Basic residues" evidence="1">
    <location>
        <begin position="1395"/>
        <end position="1406"/>
    </location>
</feature>
<feature type="region of interest" description="Disordered" evidence="1">
    <location>
        <begin position="945"/>
        <end position="994"/>
    </location>
</feature>
<feature type="compositionally biased region" description="Polar residues" evidence="1">
    <location>
        <begin position="1178"/>
        <end position="1187"/>
    </location>
</feature>
<feature type="compositionally biased region" description="Basic residues" evidence="1">
    <location>
        <begin position="387"/>
        <end position="396"/>
    </location>
</feature>
<feature type="compositionally biased region" description="Polar residues" evidence="1">
    <location>
        <begin position="1317"/>
        <end position="1330"/>
    </location>
</feature>
<feature type="compositionally biased region" description="Basic and acidic residues" evidence="1">
    <location>
        <begin position="1135"/>
        <end position="1145"/>
    </location>
</feature>
<feature type="region of interest" description="Disordered" evidence="1">
    <location>
        <begin position="1109"/>
        <end position="1330"/>
    </location>
</feature>
<feature type="compositionally biased region" description="Basic and acidic residues" evidence="1">
    <location>
        <begin position="281"/>
        <end position="293"/>
    </location>
</feature>
<evidence type="ECO:0000313" key="2">
    <source>
        <dbReference type="EMBL" id="CAH9120293.1"/>
    </source>
</evidence>
<feature type="region of interest" description="Disordered" evidence="1">
    <location>
        <begin position="1344"/>
        <end position="1364"/>
    </location>
</feature>
<organism evidence="2 3">
    <name type="scientific">Cuscuta epithymum</name>
    <dbReference type="NCBI Taxonomy" id="186058"/>
    <lineage>
        <taxon>Eukaryota</taxon>
        <taxon>Viridiplantae</taxon>
        <taxon>Streptophyta</taxon>
        <taxon>Embryophyta</taxon>
        <taxon>Tracheophyta</taxon>
        <taxon>Spermatophyta</taxon>
        <taxon>Magnoliopsida</taxon>
        <taxon>eudicotyledons</taxon>
        <taxon>Gunneridae</taxon>
        <taxon>Pentapetalae</taxon>
        <taxon>asterids</taxon>
        <taxon>lamiids</taxon>
        <taxon>Solanales</taxon>
        <taxon>Convolvulaceae</taxon>
        <taxon>Cuscuteae</taxon>
        <taxon>Cuscuta</taxon>
        <taxon>Cuscuta subgen. Cuscuta</taxon>
    </lineage>
</organism>
<evidence type="ECO:0000256" key="1">
    <source>
        <dbReference type="SAM" id="MobiDB-lite"/>
    </source>
</evidence>
<feature type="compositionally biased region" description="Basic residues" evidence="1">
    <location>
        <begin position="1163"/>
        <end position="1173"/>
    </location>
</feature>
<feature type="compositionally biased region" description="Polar residues" evidence="1">
    <location>
        <begin position="952"/>
        <end position="967"/>
    </location>
</feature>
<feature type="compositionally biased region" description="Polar residues" evidence="1">
    <location>
        <begin position="1228"/>
        <end position="1242"/>
    </location>
</feature>
<feature type="compositionally biased region" description="Basic residues" evidence="1">
    <location>
        <begin position="871"/>
        <end position="882"/>
    </location>
</feature>
<feature type="region of interest" description="Disordered" evidence="1">
    <location>
        <begin position="854"/>
        <end position="907"/>
    </location>
</feature>
<feature type="compositionally biased region" description="Basic and acidic residues" evidence="1">
    <location>
        <begin position="185"/>
        <end position="199"/>
    </location>
</feature>
<comment type="caution">
    <text evidence="2">The sequence shown here is derived from an EMBL/GenBank/DDBJ whole genome shotgun (WGS) entry which is preliminary data.</text>
</comment>
<protein>
    <submittedName>
        <fullName evidence="2">Uncharacterized protein</fullName>
    </submittedName>
</protein>
<feature type="region of interest" description="Disordered" evidence="1">
    <location>
        <begin position="733"/>
        <end position="793"/>
    </location>
</feature>
<feature type="compositionally biased region" description="Polar residues" evidence="1">
    <location>
        <begin position="1109"/>
        <end position="1123"/>
    </location>
</feature>
<feature type="compositionally biased region" description="Basic and acidic residues" evidence="1">
    <location>
        <begin position="329"/>
        <end position="342"/>
    </location>
</feature>
<feature type="region of interest" description="Disordered" evidence="1">
    <location>
        <begin position="609"/>
        <end position="656"/>
    </location>
</feature>
<feature type="region of interest" description="Disordered" evidence="1">
    <location>
        <begin position="1376"/>
        <end position="1406"/>
    </location>
</feature>
<feature type="compositionally biased region" description="Polar residues" evidence="1">
    <location>
        <begin position="1203"/>
        <end position="1220"/>
    </location>
</feature>
<gene>
    <name evidence="2" type="ORF">CEPIT_LOCUS22966</name>
</gene>
<accession>A0AAV0EAI5</accession>
<feature type="compositionally biased region" description="Polar residues" evidence="1">
    <location>
        <begin position="1376"/>
        <end position="1393"/>
    </location>
</feature>
<feature type="compositionally biased region" description="Polar residues" evidence="1">
    <location>
        <begin position="215"/>
        <end position="227"/>
    </location>
</feature>
<dbReference type="EMBL" id="CAMAPF010000915">
    <property type="protein sequence ID" value="CAH9120293.1"/>
    <property type="molecule type" value="Genomic_DNA"/>
</dbReference>
<name>A0AAV0EAI5_9ASTE</name>
<sequence>MVKRRREEADSDDGAIVVAVPEARHRTVYIDTNLDTHLAVMVSSTDTVSYIKREILVEHLDAFPHMGEIKIHSVQVKRKGNFYHLPDSMPIATVFEGIKRDWFIHVIGSVSVDQALNGACNDHIGSLHTKSYDQNVPYDSSIDLRMDSEHVKDEHCRYLPSDTCRSSAYKNIVSIAQVKAVSNGLKDHNSGDSSKEKPVTKRRKLKHKGGDDGSQKFQMSGNETSAKANDRKSKLSLMPSDDTQSGRDDVKRPQKKSKKIRVKDQFETAKSEKIMANVEADGDKMNENDERISRTTNESILENNEADLTNKGGRDDDKRSRKKKSKKIRANDQFETKKREKMMANVDADGDKMNVNDEGISWTNNKSILENNEAVLGNKGETDHDKRPKKKKSKKISVKDPFEPNTGNNDQTLVPKFSEPVTDNTAKIEHFKPHSQTCQTIKALVEKPSEKHLDMHSASHISLVPDMADLNSEQPETVHKAQLSDANATEKHGSPAGKKRKSKKSRTTYQDSFTIDPSDVSSGLPTVDHLTDGSNNQKLSHCIEIENPSNKQPIDTSAASSRVVIDKDTVSEAGLLRPNSGFNEQDILTGTCHLEQPETVYNAKLCDANATEKHGSPPGTKKKRKSKKSLTTNQNSFSMDPSDVPSGLPSADRFTDGCDNQNLSHCMEVENPSNKKPIDTSAASSRIKIDKVNESEACHLTANDRFNKQDIQTGTSHLEQPETVYKEVLRKRTSQTNSESILENNEADITNKGVTEHDKRLKKKKSEKINVKDPLEPNTGNTDPSRVPTFSEPVTDNTAKVEHMRPHSQTVQTIKPFEEEPSEKHVDMQSASHNSLILEMADVNSEQPETVYKAPLSDANATEKHGSPAGSKKKRKSKKSRTNNRDSSTMDSSDVPSGLPTADHLPDGSNNLSILNCMEVELSSNKQPIDISAASSPMEIDKVTESEAGHLRSNNGLSERDIQTGTSLLDAENKDKKGNRKSKRNNNTAGESLAISAKSDHEVCAEKMVLSNDKTLGVDHPPNVAEVSGTAMDDHIPQVSVADLELPESDANSGQACGNLEGNREMVLQGEVSCTEDGKGINFRRYFVPSSQQTKGAFDKVEKTVTLSMDTTSTGERSANDTVPSIPGGLGNTPAHDENLNDENNRSSGFTELGKAKYDKHEKVKLHSNKKSPKISETDINGSNTFHQAEKPIGSKTGDFASVSENKITLDESSSTQIGSQMFKGSIKDSSQPHSNHRSLASQKDARKTTEVNPTHTVAPKDKISHHDFKNENGDGHSKFPTQTPSSDSSSSSVDGSESSHHSTKSGLDGVKENNSHGESNLKSSLSGVKNLSMDAIFRSSKRFKVAKQKAAEQLESDPESQPILVQSVKDNNSIGESNLKSSLSGAQNSTMHVNLRRSNRFKVAT</sequence>
<reference evidence="2" key="1">
    <citation type="submission" date="2022-07" db="EMBL/GenBank/DDBJ databases">
        <authorList>
            <person name="Macas J."/>
            <person name="Novak P."/>
            <person name="Neumann P."/>
        </authorList>
    </citation>
    <scope>NUCLEOTIDE SEQUENCE</scope>
</reference>
<feature type="compositionally biased region" description="Polar residues" evidence="1">
    <location>
        <begin position="734"/>
        <end position="743"/>
    </location>
</feature>
<feature type="compositionally biased region" description="Polar residues" evidence="1">
    <location>
        <begin position="361"/>
        <end position="370"/>
    </location>
</feature>
<evidence type="ECO:0000313" key="3">
    <source>
        <dbReference type="Proteomes" id="UP001152523"/>
    </source>
</evidence>
<feature type="compositionally biased region" description="Basic residues" evidence="1">
    <location>
        <begin position="497"/>
        <end position="506"/>
    </location>
</feature>
<feature type="region of interest" description="Disordered" evidence="1">
    <location>
        <begin position="183"/>
        <end position="421"/>
    </location>
</feature>
<keyword evidence="3" id="KW-1185">Reference proteome</keyword>
<feature type="compositionally biased region" description="Polar residues" evidence="1">
    <location>
        <begin position="885"/>
        <end position="895"/>
    </location>
</feature>
<feature type="compositionally biased region" description="Polar residues" evidence="1">
    <location>
        <begin position="509"/>
        <end position="520"/>
    </location>
</feature>
<feature type="compositionally biased region" description="Basic and acidic residues" evidence="1">
    <location>
        <begin position="1259"/>
        <end position="1278"/>
    </location>
</feature>
<proteinExistence type="predicted"/>
<feature type="region of interest" description="Disordered" evidence="1">
    <location>
        <begin position="473"/>
        <end position="520"/>
    </location>
</feature>
<feature type="compositionally biased region" description="Basic and acidic residues" evidence="1">
    <location>
        <begin position="262"/>
        <end position="273"/>
    </location>
</feature>
<dbReference type="Proteomes" id="UP001152523">
    <property type="component" value="Unassembled WGS sequence"/>
</dbReference>
<feature type="compositionally biased region" description="Polar residues" evidence="1">
    <location>
        <begin position="630"/>
        <end position="639"/>
    </location>
</feature>
<feature type="compositionally biased region" description="Low complexity" evidence="1">
    <location>
        <begin position="1286"/>
        <end position="1297"/>
    </location>
</feature>